<protein>
    <recommendedName>
        <fullName evidence="3">RING-type domain-containing protein</fullName>
    </recommendedName>
</protein>
<feature type="region of interest" description="Disordered" evidence="1">
    <location>
        <begin position="283"/>
        <end position="321"/>
    </location>
</feature>
<evidence type="ECO:0000313" key="2">
    <source>
        <dbReference type="EMBL" id="OUS42858.1"/>
    </source>
</evidence>
<proteinExistence type="predicted"/>
<dbReference type="EMBL" id="KZ155838">
    <property type="protein sequence ID" value="OUS42858.1"/>
    <property type="molecule type" value="Genomic_DNA"/>
</dbReference>
<evidence type="ECO:0000256" key="1">
    <source>
        <dbReference type="SAM" id="MobiDB-lite"/>
    </source>
</evidence>
<accession>A0A1Y5HZZ9</accession>
<sequence length="480" mass="54830">MDARGSCVVCFARDDDAGTSRASEFVRCANGHGLCATCFDGHVKRECEKDVRELRRRMGEVLCPMNTAALEKGERCASTCYGAREIATRCSAETFEAYDEARRRVKEAMIVEEAEERLKSERERLAKEGGGEGERLRATREHVIERIFVTACPRCTQAFVDFSGCFALLCSRCNAGICAYCIADCGRDAHAHIGNCQLAKDVAKWQKKQKGKAESFVAANRGHPMGTFGSMEMFREAERLRRIRNFATYAATWDDEFFKRVLDSLERELKDLGISPKDVIKERTATVKRNNAPPPRRGGRDNPVQGEPFPEIPAPRRGAHRRARQMWPNLDDYENELDDEDFDLGDELEQMQRDVRPRMARQAARQAEEHERREAVRAIERQMRDNEKLHRQITLDEELQARKSREKEQADLERAVRLSMHTAAQERARERRRGVAGASHPWKRDVNGVVSLDDEGARQRRRADKRSKSSQESDPVIDLT</sequence>
<dbReference type="Proteomes" id="UP000195557">
    <property type="component" value="Unassembled WGS sequence"/>
</dbReference>
<name>A0A1Y5HZZ9_OSTTA</name>
<organism evidence="2">
    <name type="scientific">Ostreococcus tauri</name>
    <name type="common">Marine green alga</name>
    <dbReference type="NCBI Taxonomy" id="70448"/>
    <lineage>
        <taxon>Eukaryota</taxon>
        <taxon>Viridiplantae</taxon>
        <taxon>Chlorophyta</taxon>
        <taxon>Mamiellophyceae</taxon>
        <taxon>Mamiellales</taxon>
        <taxon>Bathycoccaceae</taxon>
        <taxon>Ostreococcus</taxon>
    </lineage>
</organism>
<feature type="compositionally biased region" description="Basic and acidic residues" evidence="1">
    <location>
        <begin position="400"/>
        <end position="416"/>
    </location>
</feature>
<evidence type="ECO:0008006" key="3">
    <source>
        <dbReference type="Google" id="ProtNLM"/>
    </source>
</evidence>
<dbReference type="SUPFAM" id="SSF57850">
    <property type="entry name" value="RING/U-box"/>
    <property type="match status" value="1"/>
</dbReference>
<feature type="region of interest" description="Disordered" evidence="1">
    <location>
        <begin position="400"/>
        <end position="480"/>
    </location>
</feature>
<dbReference type="AlphaFoldDB" id="A0A1Y5HZZ9"/>
<gene>
    <name evidence="2" type="ORF">BE221DRAFT_62961</name>
</gene>
<reference evidence="2" key="1">
    <citation type="submission" date="2017-04" db="EMBL/GenBank/DDBJ databases">
        <title>Population genomics of picophytoplankton unveils novel chromosome hypervariability.</title>
        <authorList>
            <consortium name="DOE Joint Genome Institute"/>
            <person name="Blanc-Mathieu R."/>
            <person name="Krasovec M."/>
            <person name="Hebrard M."/>
            <person name="Yau S."/>
            <person name="Desgranges E."/>
            <person name="Martin J."/>
            <person name="Schackwitz W."/>
            <person name="Kuo A."/>
            <person name="Salin G."/>
            <person name="Donnadieu C."/>
            <person name="Desdevises Y."/>
            <person name="Sanchez-Ferandin S."/>
            <person name="Moreau H."/>
            <person name="Rivals E."/>
            <person name="Grigoriev I.V."/>
            <person name="Grimsley N."/>
            <person name="Eyre-Walker A."/>
            <person name="Piganeau G."/>
        </authorList>
    </citation>
    <scope>NUCLEOTIDE SEQUENCE [LARGE SCALE GENOMIC DNA]</scope>
    <source>
        <strain evidence="2">RCC 1115</strain>
    </source>
</reference>